<dbReference type="OrthoDB" id="10009287at2759"/>
<keyword evidence="9" id="KW-1185">Reference proteome</keyword>
<feature type="transmembrane region" description="Helical" evidence="6">
    <location>
        <begin position="68"/>
        <end position="96"/>
    </location>
</feature>
<evidence type="ECO:0000256" key="4">
    <source>
        <dbReference type="ARBA" id="ARBA00022989"/>
    </source>
</evidence>
<evidence type="ECO:0000256" key="6">
    <source>
        <dbReference type="RuleBase" id="RU362006"/>
    </source>
</evidence>
<reference evidence="8" key="1">
    <citation type="submission" date="2021-01" db="UniProtKB">
        <authorList>
            <consortium name="EnsemblMetazoa"/>
        </authorList>
    </citation>
    <scope>IDENTIFICATION</scope>
</reference>
<dbReference type="AlphaFoldDB" id="A0A7M7K901"/>
<accession>A0A7M7K901</accession>
<keyword evidence="5 6" id="KW-0472">Membrane</keyword>
<sequence>MAGTENFFSSTGGVENDAKTSDVNAQAIFDSLSIIPNTVYLLWTEYATDYMKQKLEDGSKSANIEEKYLLCVSLWFLFAISGVSSSIFIVLISLAMPGFESLKAIESGNPGLIRRWLKYWVVFGVVNAVEFVIPIVVAKALSISFFKGCLLLWCILPIKPNGTELVYSRFINSRAREDIEATARVLESYLRMLRKRDLPQYIAAKQFVTECAVAGLDPSLKDMEAHLSSLGPDGTSVAPSAAPLPEFELVLPERKEPGIFAEHYRKPLLVAVGAGVPEITISDPQKAASKNAKGHKGKTDSSKNSLSKQKLSKEPGKGQYS</sequence>
<feature type="region of interest" description="Disordered" evidence="7">
    <location>
        <begin position="280"/>
        <end position="321"/>
    </location>
</feature>
<evidence type="ECO:0000313" key="9">
    <source>
        <dbReference type="Proteomes" id="UP000594260"/>
    </source>
</evidence>
<evidence type="ECO:0000256" key="1">
    <source>
        <dbReference type="ARBA" id="ARBA00004141"/>
    </source>
</evidence>
<feature type="transmembrane region" description="Helical" evidence="6">
    <location>
        <begin position="116"/>
        <end position="137"/>
    </location>
</feature>
<evidence type="ECO:0000256" key="2">
    <source>
        <dbReference type="ARBA" id="ARBA00008573"/>
    </source>
</evidence>
<dbReference type="KEGG" id="vde:111251215"/>
<keyword evidence="3 6" id="KW-0812">Transmembrane</keyword>
<dbReference type="PANTHER" id="PTHR12300">
    <property type="entry name" value="HVA22-LIKE PROTEINS"/>
    <property type="match status" value="1"/>
</dbReference>
<proteinExistence type="inferred from homology"/>
<evidence type="ECO:0000256" key="3">
    <source>
        <dbReference type="ARBA" id="ARBA00022692"/>
    </source>
</evidence>
<comment type="subcellular location">
    <subcellularLocation>
        <location evidence="1 6">Membrane</location>
        <topology evidence="1 6">Multi-pass membrane protein</topology>
    </subcellularLocation>
</comment>
<name>A0A7M7K901_VARDE</name>
<evidence type="ECO:0000256" key="5">
    <source>
        <dbReference type="ARBA" id="ARBA00023136"/>
    </source>
</evidence>
<dbReference type="GeneID" id="111251215"/>
<feature type="compositionally biased region" description="Basic and acidic residues" evidence="7">
    <location>
        <begin position="311"/>
        <end position="321"/>
    </location>
</feature>
<evidence type="ECO:0000256" key="7">
    <source>
        <dbReference type="SAM" id="MobiDB-lite"/>
    </source>
</evidence>
<dbReference type="Pfam" id="PF03134">
    <property type="entry name" value="TB2_DP1_HVA22"/>
    <property type="match status" value="1"/>
</dbReference>
<dbReference type="EnsemblMetazoa" id="XM_022807593">
    <property type="protein sequence ID" value="XP_022663328"/>
    <property type="gene ID" value="LOC111251215"/>
</dbReference>
<keyword evidence="4 6" id="KW-1133">Transmembrane helix</keyword>
<dbReference type="InParanoid" id="A0A7M7K901"/>
<evidence type="ECO:0000313" key="8">
    <source>
        <dbReference type="EnsemblMetazoa" id="XP_022663328"/>
    </source>
</evidence>
<protein>
    <recommendedName>
        <fullName evidence="6">Receptor expression-enhancing protein</fullName>
    </recommendedName>
</protein>
<dbReference type="GO" id="GO:0016020">
    <property type="term" value="C:membrane"/>
    <property type="evidence" value="ECO:0007669"/>
    <property type="project" value="UniProtKB-SubCell"/>
</dbReference>
<dbReference type="PANTHER" id="PTHR12300:SF161">
    <property type="entry name" value="RECEPTOR EXPRESSION-ENHANCING PROTEIN"/>
    <property type="match status" value="1"/>
</dbReference>
<dbReference type="Proteomes" id="UP000594260">
    <property type="component" value="Unplaced"/>
</dbReference>
<dbReference type="RefSeq" id="XP_022663328.1">
    <property type="nucleotide sequence ID" value="XM_022807593.1"/>
</dbReference>
<dbReference type="InterPro" id="IPR004345">
    <property type="entry name" value="TB2_DP1_HVA22"/>
</dbReference>
<comment type="similarity">
    <text evidence="2 6">Belongs to the DP1 family.</text>
</comment>
<organism evidence="8 9">
    <name type="scientific">Varroa destructor</name>
    <name type="common">Honeybee mite</name>
    <dbReference type="NCBI Taxonomy" id="109461"/>
    <lineage>
        <taxon>Eukaryota</taxon>
        <taxon>Metazoa</taxon>
        <taxon>Ecdysozoa</taxon>
        <taxon>Arthropoda</taxon>
        <taxon>Chelicerata</taxon>
        <taxon>Arachnida</taxon>
        <taxon>Acari</taxon>
        <taxon>Parasitiformes</taxon>
        <taxon>Mesostigmata</taxon>
        <taxon>Gamasina</taxon>
        <taxon>Dermanyssoidea</taxon>
        <taxon>Varroidae</taxon>
        <taxon>Varroa</taxon>
    </lineage>
</organism>